<feature type="domain" description="Peptidoglycan binding-like" evidence="2">
    <location>
        <begin position="407"/>
        <end position="467"/>
    </location>
</feature>
<dbReference type="InterPro" id="IPR036365">
    <property type="entry name" value="PGBD-like_sf"/>
</dbReference>
<dbReference type="RefSeq" id="WP_250340050.1">
    <property type="nucleotide sequence ID" value="NZ_CP063231.1"/>
</dbReference>
<accession>A0ABY4T603</accession>
<dbReference type="InterPro" id="IPR046519">
    <property type="entry name" value="X-Tfes_XVIPCD"/>
</dbReference>
<dbReference type="Gene3D" id="1.10.101.10">
    <property type="entry name" value="PGBD-like superfamily/PGBD"/>
    <property type="match status" value="1"/>
</dbReference>
<organism evidence="4 5">
    <name type="scientific">Luteibacter flocculans</name>
    <dbReference type="NCBI Taxonomy" id="2780091"/>
    <lineage>
        <taxon>Bacteria</taxon>
        <taxon>Pseudomonadati</taxon>
        <taxon>Pseudomonadota</taxon>
        <taxon>Gammaproteobacteria</taxon>
        <taxon>Lysobacterales</taxon>
        <taxon>Rhodanobacteraceae</taxon>
        <taxon>Luteibacter</taxon>
    </lineage>
</organism>
<keyword evidence="5" id="KW-1185">Reference proteome</keyword>
<dbReference type="EMBL" id="CP063231">
    <property type="protein sequence ID" value="URL59517.1"/>
    <property type="molecule type" value="Genomic_DNA"/>
</dbReference>
<name>A0ABY4T603_9GAMM</name>
<reference evidence="4" key="1">
    <citation type="submission" date="2020-10" db="EMBL/GenBank/DDBJ databases">
        <title>Whole-genome sequence of Luteibacter sp. EIF3.</title>
        <authorList>
            <person name="Friedrich I."/>
            <person name="Hertel R."/>
            <person name="Daniel R."/>
        </authorList>
    </citation>
    <scope>NUCLEOTIDE SEQUENCE</scope>
    <source>
        <strain evidence="4">EIF3</strain>
    </source>
</reference>
<feature type="compositionally biased region" description="Low complexity" evidence="1">
    <location>
        <begin position="577"/>
        <end position="604"/>
    </location>
</feature>
<evidence type="ECO:0000256" key="1">
    <source>
        <dbReference type="SAM" id="MobiDB-lite"/>
    </source>
</evidence>
<proteinExistence type="predicted"/>
<dbReference type="InterPro" id="IPR036366">
    <property type="entry name" value="PGBDSf"/>
</dbReference>
<dbReference type="Pfam" id="PF01471">
    <property type="entry name" value="PG_binding_1"/>
    <property type="match status" value="1"/>
</dbReference>
<feature type="region of interest" description="Disordered" evidence="1">
    <location>
        <begin position="568"/>
        <end position="604"/>
    </location>
</feature>
<evidence type="ECO:0000259" key="3">
    <source>
        <dbReference type="Pfam" id="PF20410"/>
    </source>
</evidence>
<evidence type="ECO:0000313" key="4">
    <source>
        <dbReference type="EMBL" id="URL59517.1"/>
    </source>
</evidence>
<evidence type="ECO:0000313" key="5">
    <source>
        <dbReference type="Proteomes" id="UP001056681"/>
    </source>
</evidence>
<protein>
    <submittedName>
        <fullName evidence="4">Peptidoglycan-binding protein</fullName>
    </submittedName>
</protein>
<feature type="domain" description="X-Tfes XVIPCD" evidence="3">
    <location>
        <begin position="480"/>
        <end position="578"/>
    </location>
</feature>
<dbReference type="Pfam" id="PF20410">
    <property type="entry name" value="X-Tfes_XVIPCD"/>
    <property type="match status" value="1"/>
</dbReference>
<dbReference type="Proteomes" id="UP001056681">
    <property type="component" value="Chromosome"/>
</dbReference>
<evidence type="ECO:0000259" key="2">
    <source>
        <dbReference type="Pfam" id="PF01471"/>
    </source>
</evidence>
<sequence>MPGLTDNEARALSYFAIGVSSEGSDVAYRLSFAGNYRTDAHGNTVMDPIGNSGFSIGTLQTDLGQHPEVATQLTDAYQTWARTAHPDWVLNANQQAQTVADLGRTGRQIEAQHGRPLDSTVKSHLDAFMASDAGVDFVHRHDSAQVERLMTNAIAPLQQTPLYQHASEQDQARLITMTAKLYNQSETYGGRLVQQIQNGQHHSVDDVKHSIDRYPGYVTEGRDHALAGAALFNDLRATDANHPLRPAWNTVVADPLVNPTRLGNDPTRPNLPHEYAAIRDAFTDPAHSRPMVQALGEGGSYAKGSNHRGFYAEGRDLVTWDRSGNGHALVNGQWSSVNSRDVSTHVNADRTLDVNVHRNGTDERLLHITHPGNVRSQPAGRAPAHAPAHASGDHVQHAGTLREHDHSPQVGALQTQLAQLGYKGADGRPLHPDNDFGANTKSALQAFQRDHRLNPDGIAGAKTMEAMTKATQPAQSTLADANHPGHAIFQQALNGVHAVDAQQGRTPDQMSTNLAASIAVAAHAQGLSRVDHVVLSDDAKRAYAVQGELNSPFKQIAEVDVNQSVGKTMAQSSAEWQQAPTQTQQPVHTQTQQQQQQQQPEMHR</sequence>
<feature type="region of interest" description="Disordered" evidence="1">
    <location>
        <begin position="375"/>
        <end position="395"/>
    </location>
</feature>
<dbReference type="InterPro" id="IPR002477">
    <property type="entry name" value="Peptidoglycan-bd-like"/>
</dbReference>
<gene>
    <name evidence="4" type="ORF">IM816_05275</name>
</gene>
<dbReference type="SUPFAM" id="SSF47090">
    <property type="entry name" value="PGBD-like"/>
    <property type="match status" value="1"/>
</dbReference>